<evidence type="ECO:0000256" key="5">
    <source>
        <dbReference type="ARBA" id="ARBA00022777"/>
    </source>
</evidence>
<dbReference type="PROSITE" id="PS51374">
    <property type="entry name" value="NDPK_LIKE"/>
    <property type="match status" value="1"/>
</dbReference>
<dbReference type="SMART" id="SM00562">
    <property type="entry name" value="NDK"/>
    <property type="match status" value="1"/>
</dbReference>
<dbReference type="SUPFAM" id="SSF54919">
    <property type="entry name" value="Nucleoside diphosphate kinase, NDK"/>
    <property type="match status" value="1"/>
</dbReference>
<comment type="caution">
    <text evidence="6">Lacks conserved residue(s) required for the propagation of feature annotation.</text>
</comment>
<evidence type="ECO:0000256" key="6">
    <source>
        <dbReference type="PROSITE-ProRule" id="PRU00706"/>
    </source>
</evidence>
<keyword evidence="5" id="KW-0418">Kinase</keyword>
<comment type="cofactor">
    <cofactor evidence="1">
        <name>Mg(2+)</name>
        <dbReference type="ChEBI" id="CHEBI:18420"/>
    </cofactor>
</comment>
<comment type="caution">
    <text evidence="8">The sequence shown here is derived from an EMBL/GenBank/DDBJ whole genome shotgun (WGS) entry which is preliminary data.</text>
</comment>
<dbReference type="InterPro" id="IPR034907">
    <property type="entry name" value="NDK-like_dom"/>
</dbReference>
<evidence type="ECO:0000256" key="3">
    <source>
        <dbReference type="ARBA" id="ARBA00012966"/>
    </source>
</evidence>
<dbReference type="InterPro" id="IPR036850">
    <property type="entry name" value="NDK-like_dom_sf"/>
</dbReference>
<evidence type="ECO:0000313" key="9">
    <source>
        <dbReference type="Proteomes" id="UP000178764"/>
    </source>
</evidence>
<dbReference type="GO" id="GO:0004550">
    <property type="term" value="F:nucleoside diphosphate kinase activity"/>
    <property type="evidence" value="ECO:0007669"/>
    <property type="project" value="UniProtKB-EC"/>
</dbReference>
<accession>A0A1F5DPS1</accession>
<evidence type="ECO:0000259" key="7">
    <source>
        <dbReference type="SMART" id="SM00562"/>
    </source>
</evidence>
<feature type="domain" description="Nucleoside diphosphate kinase-like" evidence="7">
    <location>
        <begin position="2"/>
        <end position="177"/>
    </location>
</feature>
<evidence type="ECO:0000256" key="2">
    <source>
        <dbReference type="ARBA" id="ARBA00008142"/>
    </source>
</evidence>
<dbReference type="EC" id="2.7.4.6" evidence="3"/>
<dbReference type="EMBL" id="MEZT01000005">
    <property type="protein sequence ID" value="OGD57167.1"/>
    <property type="molecule type" value="Genomic_DNA"/>
</dbReference>
<dbReference type="Proteomes" id="UP000178764">
    <property type="component" value="Unassembled WGS sequence"/>
</dbReference>
<dbReference type="Gene3D" id="3.30.70.141">
    <property type="entry name" value="Nucleoside diphosphate kinase-like domain"/>
    <property type="match status" value="1"/>
</dbReference>
<proteinExistence type="inferred from homology"/>
<evidence type="ECO:0000256" key="4">
    <source>
        <dbReference type="ARBA" id="ARBA00022679"/>
    </source>
</evidence>
<organism evidence="8 9">
    <name type="scientific">Candidatus Berkelbacteria bacterium RBG_13_40_8</name>
    <dbReference type="NCBI Taxonomy" id="1797467"/>
    <lineage>
        <taxon>Bacteria</taxon>
        <taxon>Candidatus Berkelbacteria</taxon>
    </lineage>
</organism>
<comment type="similarity">
    <text evidence="2 6">Belongs to the NDK family.</text>
</comment>
<sequence length="203" mass="23256">MKERTLIAVKPESIQRHLIGEFVSKFERRGLKLVAAKLITPTKEQVEKHYPDDEAWYVSSGTKTYENYKEKGVDPGMGPVELAKRTRRRLIEHLTDRPLLLMIWEGPHAVALGRKTAGATNPLIADIGSIRGDYSTESYEMADDIERAIHTLVHASGSQKEAEEEIRIWFSPSEILNYDLVTEKVFYEKEWGKVKRVKSKSKE</sequence>
<gene>
    <name evidence="8" type="ORF">A2V71_01950</name>
</gene>
<dbReference type="AlphaFoldDB" id="A0A1F5DPS1"/>
<keyword evidence="4" id="KW-0808">Transferase</keyword>
<evidence type="ECO:0000313" key="8">
    <source>
        <dbReference type="EMBL" id="OGD57167.1"/>
    </source>
</evidence>
<dbReference type="PANTHER" id="PTHR11349">
    <property type="entry name" value="NUCLEOSIDE DIPHOSPHATE KINASE"/>
    <property type="match status" value="1"/>
</dbReference>
<evidence type="ECO:0000256" key="1">
    <source>
        <dbReference type="ARBA" id="ARBA00001946"/>
    </source>
</evidence>
<name>A0A1F5DPS1_9BACT</name>
<protein>
    <recommendedName>
        <fullName evidence="3">nucleoside-diphosphate kinase</fullName>
        <ecNumber evidence="3">2.7.4.6</ecNumber>
    </recommendedName>
</protein>
<reference evidence="8 9" key="1">
    <citation type="journal article" date="2016" name="Nat. Commun.">
        <title>Thousands of microbial genomes shed light on interconnected biogeochemical processes in an aquifer system.</title>
        <authorList>
            <person name="Anantharaman K."/>
            <person name="Brown C.T."/>
            <person name="Hug L.A."/>
            <person name="Sharon I."/>
            <person name="Castelle C.J."/>
            <person name="Probst A.J."/>
            <person name="Thomas B.C."/>
            <person name="Singh A."/>
            <person name="Wilkins M.J."/>
            <person name="Karaoz U."/>
            <person name="Brodie E.L."/>
            <person name="Williams K.H."/>
            <person name="Hubbard S.S."/>
            <person name="Banfield J.F."/>
        </authorList>
    </citation>
    <scope>NUCLEOTIDE SEQUENCE [LARGE SCALE GENOMIC DNA]</scope>
</reference>
<dbReference type="Pfam" id="PF00334">
    <property type="entry name" value="NDK"/>
    <property type="match status" value="2"/>
</dbReference>